<dbReference type="InterPro" id="IPR015421">
    <property type="entry name" value="PyrdxlP-dep_Trfase_major"/>
</dbReference>
<dbReference type="Pfam" id="PF00282">
    <property type="entry name" value="Pyridoxal_deC"/>
    <property type="match status" value="1"/>
</dbReference>
<feature type="domain" description="Dienelactone hydrolase" evidence="10">
    <location>
        <begin position="897"/>
        <end position="1116"/>
    </location>
</feature>
<feature type="modified residue" description="N6-(pyridoxal phosphate)lysine" evidence="7">
    <location>
        <position position="306"/>
    </location>
</feature>
<keyword evidence="8" id="KW-0210">Decarboxylase</keyword>
<dbReference type="GO" id="GO:0004351">
    <property type="term" value="F:glutamate decarboxylase activity"/>
    <property type="evidence" value="ECO:0007669"/>
    <property type="project" value="UniProtKB-EC"/>
</dbReference>
<dbReference type="GO" id="GO:0030170">
    <property type="term" value="F:pyridoxal phosphate binding"/>
    <property type="evidence" value="ECO:0007669"/>
    <property type="project" value="InterPro"/>
</dbReference>
<dbReference type="InterPro" id="IPR029058">
    <property type="entry name" value="AB_hydrolase_fold"/>
</dbReference>
<name>A0A162IDJ4_9EURO</name>
<dbReference type="Gene3D" id="4.10.280.50">
    <property type="match status" value="1"/>
</dbReference>
<dbReference type="SUPFAM" id="SSF53474">
    <property type="entry name" value="alpha/beta-Hydrolases"/>
    <property type="match status" value="1"/>
</dbReference>
<evidence type="ECO:0000256" key="1">
    <source>
        <dbReference type="ARBA" id="ARBA00001933"/>
    </source>
</evidence>
<dbReference type="AlphaFoldDB" id="A0A162IDJ4"/>
<proteinExistence type="inferred from homology"/>
<gene>
    <name evidence="11" type="ORF">AAP_05585</name>
</gene>
<dbReference type="InterPro" id="IPR015424">
    <property type="entry name" value="PyrdxlP-dep_Trfase"/>
</dbReference>
<evidence type="ECO:0000259" key="10">
    <source>
        <dbReference type="Pfam" id="PF01738"/>
    </source>
</evidence>
<dbReference type="GO" id="GO:0006538">
    <property type="term" value="P:L-glutamate catabolic process"/>
    <property type="evidence" value="ECO:0007669"/>
    <property type="project" value="TreeGrafter"/>
</dbReference>
<keyword evidence="12" id="KW-1185">Reference proteome</keyword>
<dbReference type="InterPro" id="IPR010107">
    <property type="entry name" value="Glutamate_decarboxylase"/>
</dbReference>
<dbReference type="Gene3D" id="3.40.50.1820">
    <property type="entry name" value="alpha/beta hydrolase"/>
    <property type="match status" value="1"/>
</dbReference>
<dbReference type="PANTHER" id="PTHR43321">
    <property type="entry name" value="GLUTAMATE DECARBOXYLASE"/>
    <property type="match status" value="1"/>
</dbReference>
<evidence type="ECO:0000256" key="4">
    <source>
        <dbReference type="ARBA" id="ARBA00022898"/>
    </source>
</evidence>
<dbReference type="PANTHER" id="PTHR43321:SF3">
    <property type="entry name" value="GLUTAMATE DECARBOXYLASE"/>
    <property type="match status" value="1"/>
</dbReference>
<keyword evidence="5 8" id="KW-0456">Lyase</keyword>
<feature type="region of interest" description="Disordered" evidence="9">
    <location>
        <begin position="529"/>
        <end position="554"/>
    </location>
</feature>
<evidence type="ECO:0000256" key="6">
    <source>
        <dbReference type="ARBA" id="ARBA00048868"/>
    </source>
</evidence>
<reference evidence="11 12" key="1">
    <citation type="journal article" date="2016" name="Genome Biol. Evol.">
        <title>Divergent and convergent evolution of fungal pathogenicity.</title>
        <authorList>
            <person name="Shang Y."/>
            <person name="Xiao G."/>
            <person name="Zheng P."/>
            <person name="Cen K."/>
            <person name="Zhan S."/>
            <person name="Wang C."/>
        </authorList>
    </citation>
    <scope>NUCLEOTIDE SEQUENCE [LARGE SCALE GENOMIC DNA]</scope>
    <source>
        <strain evidence="11 12">ARSEF 7405</strain>
    </source>
</reference>
<dbReference type="GO" id="GO:0016787">
    <property type="term" value="F:hydrolase activity"/>
    <property type="evidence" value="ECO:0007669"/>
    <property type="project" value="InterPro"/>
</dbReference>
<sequence>MVLAKHVDPDTILNEVKENTHLQKSNSKSEKIAYESFLASGPPFASRYASREETPRYKIPETGTDDVAAYEMIKAELNLDGVPTLNLASFVDTWMEREGSRLMQENLAKNLSDADEYPSLMTIQARCISILAKLWHAQPGEQAIGSATTGSSEAVMLGGLAMKRRWQEVRRAQGQSTDKPNIIMGANAQVALPKFARYFEVENRVIPVTEESHYRIDASKVKEQVDENTIGIFLILGSTYTGHYEPVEEVSKILDEVQAEHGWDIPIHVDAASGGFVAPFTKAGTGGKKWDFELPRVVSINVSGHKYGLVYPGLGWIIWRDTKFLPKHLIFELDYLGGTEETFTLNFSRPGAPVIGQYYNFIRLGFKGYQAIIEGCLANARLLSKGLEKTGWYVVLSDIHRKKGAYKYAPVDEQEPLSPGASSGTYNEGLPVVAFRFTDDFQKKFPHIKQGGIAMLLRMKGYIVPNYALPDTLHKTYILRIVVREEMSRDLIQKLLKDIVTATEHLLNSDPMDLLSLGDSGSTGDMLKAAQRMGKGSEKEKEEDGGPEHEQRLKDKQKRFHSSVILSATIHPFGSLPSRHHTRPDTAFAAVITAAITVPVPAAAAVQDQQQSLVSYRRKAKVAMAQDGLVGMPTVWVTTKLSMGTAANRDKVFGLYSECARHAWFHEPGVLKYFIALPRAFDDDTSLYVFQEYTDQSALDTHFKCPQETQIITFLNSDPVILTPIVDTLIPRCSFTRTNELPDDPTIVYASIAYTSPEAREEALAGWMDVTRSTYANQERTLSYNILDDQDDYSSVKVLEIHESEEWLFEVHAKSEAVVRNRQRSSSSAIRVLPATTSSSATIKTRTRTTPPSFTSRRFIQCNHGNMSVNKACCSIPPAQASGYVAKGEYKMINGLKTYVTGPEDATDALLVIYDIFGFYPQTIQGADIISTSDPEHHYRVFMPDFFNGEPAELAWFPPTDDDKKSKLSNFFATKATPQTHTARIPHILAEANKLAPNKEKFRGWGVLGYCWGGKITTLVSGEGSFFKCGIQCHPAMLDAEDAKKITIPYATLASKDEDGEVVKAFDGNLKGEKYTETFGDQIHGWMAARSDLSDERVKKEYERGYKTVVGFLHQYM</sequence>
<evidence type="ECO:0000256" key="5">
    <source>
        <dbReference type="ARBA" id="ARBA00023239"/>
    </source>
</evidence>
<feature type="compositionally biased region" description="Basic and acidic residues" evidence="9">
    <location>
        <begin position="535"/>
        <end position="554"/>
    </location>
</feature>
<dbReference type="InterPro" id="IPR002925">
    <property type="entry name" value="Dienelactn_hydro"/>
</dbReference>
<evidence type="ECO:0000256" key="3">
    <source>
        <dbReference type="ARBA" id="ARBA00012421"/>
    </source>
</evidence>
<dbReference type="EC" id="4.1.1.15" evidence="3 8"/>
<dbReference type="Gene3D" id="3.30.70.100">
    <property type="match status" value="1"/>
</dbReference>
<dbReference type="OrthoDB" id="5152799at2759"/>
<dbReference type="NCBIfam" id="TIGR01788">
    <property type="entry name" value="Glu-decarb-GAD"/>
    <property type="match status" value="1"/>
</dbReference>
<keyword evidence="4 7" id="KW-0663">Pyridoxal phosphate</keyword>
<dbReference type="FunFam" id="3.40.640.10:FF:000017">
    <property type="entry name" value="Glutamate decarboxylase"/>
    <property type="match status" value="1"/>
</dbReference>
<dbReference type="VEuPathDB" id="FungiDB:AAP_05585"/>
<protein>
    <recommendedName>
        <fullName evidence="3 8">Glutamate decarboxylase</fullName>
        <ecNumber evidence="3 8">4.1.1.15</ecNumber>
    </recommendedName>
</protein>
<evidence type="ECO:0000256" key="9">
    <source>
        <dbReference type="SAM" id="MobiDB-lite"/>
    </source>
</evidence>
<dbReference type="Gene3D" id="3.90.1150.160">
    <property type="match status" value="1"/>
</dbReference>
<comment type="cofactor">
    <cofactor evidence="1 7 8">
        <name>pyridoxal 5'-phosphate</name>
        <dbReference type="ChEBI" id="CHEBI:597326"/>
    </cofactor>
</comment>
<dbReference type="GO" id="GO:0005829">
    <property type="term" value="C:cytosol"/>
    <property type="evidence" value="ECO:0007669"/>
    <property type="project" value="TreeGrafter"/>
</dbReference>
<comment type="caution">
    <text evidence="11">The sequence shown here is derived from an EMBL/GenBank/DDBJ whole genome shotgun (WGS) entry which is preliminary data.</text>
</comment>
<dbReference type="SUPFAM" id="SSF53383">
    <property type="entry name" value="PLP-dependent transferases"/>
    <property type="match status" value="1"/>
</dbReference>
<comment type="similarity">
    <text evidence="2 8">Belongs to the group II decarboxylase family.</text>
</comment>
<evidence type="ECO:0000256" key="7">
    <source>
        <dbReference type="PIRSR" id="PIRSR602129-50"/>
    </source>
</evidence>
<dbReference type="EMBL" id="AZGZ01000033">
    <property type="protein sequence ID" value="KZZ87502.1"/>
    <property type="molecule type" value="Genomic_DNA"/>
</dbReference>
<organism evidence="11 12">
    <name type="scientific">Ascosphaera apis ARSEF 7405</name>
    <dbReference type="NCBI Taxonomy" id="392613"/>
    <lineage>
        <taxon>Eukaryota</taxon>
        <taxon>Fungi</taxon>
        <taxon>Dikarya</taxon>
        <taxon>Ascomycota</taxon>
        <taxon>Pezizomycotina</taxon>
        <taxon>Eurotiomycetes</taxon>
        <taxon>Eurotiomycetidae</taxon>
        <taxon>Onygenales</taxon>
        <taxon>Ascosphaeraceae</taxon>
        <taxon>Ascosphaera</taxon>
    </lineage>
</organism>
<dbReference type="Proteomes" id="UP000242877">
    <property type="component" value="Unassembled WGS sequence"/>
</dbReference>
<dbReference type="Gene3D" id="3.40.640.10">
    <property type="entry name" value="Type I PLP-dependent aspartate aminotransferase-like (Major domain)"/>
    <property type="match status" value="1"/>
</dbReference>
<evidence type="ECO:0000256" key="8">
    <source>
        <dbReference type="RuleBase" id="RU361171"/>
    </source>
</evidence>
<dbReference type="Pfam" id="PF01738">
    <property type="entry name" value="DLH"/>
    <property type="match status" value="1"/>
</dbReference>
<dbReference type="InterPro" id="IPR002129">
    <property type="entry name" value="PyrdxlP-dep_de-COase"/>
</dbReference>
<comment type="catalytic activity">
    <reaction evidence="6 8">
        <text>L-glutamate + H(+) = 4-aminobutanoate + CO2</text>
        <dbReference type="Rhea" id="RHEA:17785"/>
        <dbReference type="ChEBI" id="CHEBI:15378"/>
        <dbReference type="ChEBI" id="CHEBI:16526"/>
        <dbReference type="ChEBI" id="CHEBI:29985"/>
        <dbReference type="ChEBI" id="CHEBI:59888"/>
        <dbReference type="EC" id="4.1.1.15"/>
    </reaction>
</comment>
<accession>A0A162IDJ4</accession>
<evidence type="ECO:0000313" key="11">
    <source>
        <dbReference type="EMBL" id="KZZ87502.1"/>
    </source>
</evidence>
<evidence type="ECO:0000256" key="2">
    <source>
        <dbReference type="ARBA" id="ARBA00009533"/>
    </source>
</evidence>
<evidence type="ECO:0000313" key="12">
    <source>
        <dbReference type="Proteomes" id="UP000242877"/>
    </source>
</evidence>